<organism evidence="4 5">
    <name type="scientific">Vitreoscilla massiliensis</name>
    <dbReference type="NCBI Taxonomy" id="1689272"/>
    <lineage>
        <taxon>Bacteria</taxon>
        <taxon>Pseudomonadati</taxon>
        <taxon>Pseudomonadota</taxon>
        <taxon>Betaproteobacteria</taxon>
        <taxon>Neisseriales</taxon>
        <taxon>Neisseriaceae</taxon>
        <taxon>Vitreoscilla</taxon>
    </lineage>
</organism>
<accession>A0ABY4E1V5</accession>
<dbReference type="Gene3D" id="3.40.50.720">
    <property type="entry name" value="NAD(P)-binding Rossmann-like Domain"/>
    <property type="match status" value="1"/>
</dbReference>
<dbReference type="PANTHER" id="PTHR42760">
    <property type="entry name" value="SHORT-CHAIN DEHYDROGENASES/REDUCTASES FAMILY MEMBER"/>
    <property type="match status" value="1"/>
</dbReference>
<dbReference type="InterPro" id="IPR020904">
    <property type="entry name" value="Sc_DH/Rdtase_CS"/>
</dbReference>
<protein>
    <submittedName>
        <fullName evidence="4">SDR family oxidoreductase</fullName>
    </submittedName>
</protein>
<gene>
    <name evidence="4" type="ORF">LVJ82_01780</name>
</gene>
<dbReference type="PROSITE" id="PS00061">
    <property type="entry name" value="ADH_SHORT"/>
    <property type="match status" value="1"/>
</dbReference>
<dbReference type="PRINTS" id="PR00081">
    <property type="entry name" value="GDHRDH"/>
</dbReference>
<feature type="domain" description="Ketoreductase" evidence="3">
    <location>
        <begin position="10"/>
        <end position="192"/>
    </location>
</feature>
<comment type="similarity">
    <text evidence="1">Belongs to the short-chain dehydrogenases/reductases (SDR) family.</text>
</comment>
<name>A0ABY4E1V5_9NEIS</name>
<dbReference type="SMART" id="SM00822">
    <property type="entry name" value="PKS_KR"/>
    <property type="match status" value="1"/>
</dbReference>
<reference evidence="4 5" key="1">
    <citation type="journal article" date="2022" name="Res Sq">
        <title>Evolution of multicellular longitudinally dividing oral cavity symbionts (Neisseriaceae).</title>
        <authorList>
            <person name="Nyongesa S."/>
            <person name="Weber P."/>
            <person name="Bernet E."/>
            <person name="Pullido F."/>
            <person name="Nieckarz M."/>
            <person name="Delaby M."/>
            <person name="Nieves C."/>
            <person name="Viehboeck T."/>
            <person name="Krause N."/>
            <person name="Rivera-Millot A."/>
            <person name="Nakamura A."/>
            <person name="Vischer N."/>
            <person name="VanNieuwenhze M."/>
            <person name="Brun Y."/>
            <person name="Cava F."/>
            <person name="Bulgheresi S."/>
            <person name="Veyrier F."/>
        </authorList>
    </citation>
    <scope>NUCLEOTIDE SEQUENCE [LARGE SCALE GENOMIC DNA]</scope>
    <source>
        <strain evidence="4 5">SN4</strain>
    </source>
</reference>
<evidence type="ECO:0000256" key="1">
    <source>
        <dbReference type="ARBA" id="ARBA00006484"/>
    </source>
</evidence>
<dbReference type="SUPFAM" id="SSF51735">
    <property type="entry name" value="NAD(P)-binding Rossmann-fold domains"/>
    <property type="match status" value="1"/>
</dbReference>
<evidence type="ECO:0000313" key="5">
    <source>
        <dbReference type="Proteomes" id="UP000832011"/>
    </source>
</evidence>
<keyword evidence="5" id="KW-1185">Reference proteome</keyword>
<dbReference type="PRINTS" id="PR00080">
    <property type="entry name" value="SDRFAMILY"/>
</dbReference>
<dbReference type="Pfam" id="PF13561">
    <property type="entry name" value="adh_short_C2"/>
    <property type="match status" value="1"/>
</dbReference>
<sequence>MVKHDLLANKKIIITGAARGLGRDFASAIGLAGATVLLADILTDLVQKTAEDLRVQGIDAQAVPLDLAQQASIQGVAQWAQTHWGRVDGLVNCAALATGVGGKDMMDYDPDLWDRVMNINVKGTWLMTQALVPLLKRSAAGKVVNIASDTALWGAPKLMAYVASKGALIAMSRSMARELGTDNICVNTIAPGLTLCEATEYVPQDRHDLYVTGRSIQREQNPDDVSGTAVYLLSDLASFVTGQLIPVNGGFVFN</sequence>
<evidence type="ECO:0000259" key="3">
    <source>
        <dbReference type="SMART" id="SM00822"/>
    </source>
</evidence>
<evidence type="ECO:0000256" key="2">
    <source>
        <dbReference type="ARBA" id="ARBA00023002"/>
    </source>
</evidence>
<dbReference type="EMBL" id="CP091511">
    <property type="protein sequence ID" value="UOO89746.1"/>
    <property type="molecule type" value="Genomic_DNA"/>
</dbReference>
<evidence type="ECO:0000313" key="4">
    <source>
        <dbReference type="EMBL" id="UOO89746.1"/>
    </source>
</evidence>
<keyword evidence="2" id="KW-0560">Oxidoreductase</keyword>
<dbReference type="InterPro" id="IPR002347">
    <property type="entry name" value="SDR_fam"/>
</dbReference>
<dbReference type="RefSeq" id="WP_058355550.1">
    <property type="nucleotide sequence ID" value="NZ_CABKVG010000007.1"/>
</dbReference>
<dbReference type="CDD" id="cd05233">
    <property type="entry name" value="SDR_c"/>
    <property type="match status" value="1"/>
</dbReference>
<proteinExistence type="inferred from homology"/>
<dbReference type="PANTHER" id="PTHR42760:SF115">
    <property type="entry name" value="3-OXOACYL-[ACYL-CARRIER-PROTEIN] REDUCTASE FABG"/>
    <property type="match status" value="1"/>
</dbReference>
<dbReference type="Proteomes" id="UP000832011">
    <property type="component" value="Chromosome"/>
</dbReference>
<dbReference type="InterPro" id="IPR057326">
    <property type="entry name" value="KR_dom"/>
</dbReference>
<dbReference type="InterPro" id="IPR036291">
    <property type="entry name" value="NAD(P)-bd_dom_sf"/>
</dbReference>